<keyword evidence="10 14" id="KW-0408">Iron</keyword>
<dbReference type="NCBIfam" id="TIGR00538">
    <property type="entry name" value="hemN"/>
    <property type="match status" value="1"/>
</dbReference>
<feature type="binding site" evidence="15">
    <location>
        <position position="114"/>
    </location>
    <ligand>
        <name>S-adenosyl-L-methionine</name>
        <dbReference type="ChEBI" id="CHEBI:59789"/>
        <label>1</label>
    </ligand>
</feature>
<keyword evidence="12 14" id="KW-0627">Porphyrin biosynthesis</keyword>
<evidence type="ECO:0000256" key="15">
    <source>
        <dbReference type="PIRSR" id="PIRSR000167-1"/>
    </source>
</evidence>
<feature type="binding site" evidence="16">
    <location>
        <position position="69"/>
    </location>
    <ligand>
        <name>[4Fe-4S] cluster</name>
        <dbReference type="ChEBI" id="CHEBI:49883"/>
        <note>4Fe-4S-S-AdoMet</note>
    </ligand>
</feature>
<dbReference type="InterPro" id="IPR058240">
    <property type="entry name" value="rSAM_sf"/>
</dbReference>
<proteinExistence type="inferred from homology"/>
<dbReference type="InterPro" id="IPR013785">
    <property type="entry name" value="Aldolase_TIM"/>
</dbReference>
<evidence type="ECO:0000259" key="17">
    <source>
        <dbReference type="PROSITE" id="PS51918"/>
    </source>
</evidence>
<evidence type="ECO:0000256" key="2">
    <source>
        <dbReference type="ARBA" id="ARBA00004785"/>
    </source>
</evidence>
<evidence type="ECO:0000256" key="9">
    <source>
        <dbReference type="ARBA" id="ARBA00023002"/>
    </source>
</evidence>
<dbReference type="GO" id="GO:0046872">
    <property type="term" value="F:metal ion binding"/>
    <property type="evidence" value="ECO:0007669"/>
    <property type="project" value="UniProtKB-KW"/>
</dbReference>
<evidence type="ECO:0000256" key="5">
    <source>
        <dbReference type="ARBA" id="ARBA00022485"/>
    </source>
</evidence>
<feature type="binding site" evidence="15">
    <location>
        <position position="245"/>
    </location>
    <ligand>
        <name>S-adenosyl-L-methionine</name>
        <dbReference type="ChEBI" id="CHEBI:59789"/>
        <label>2</label>
    </ligand>
</feature>
<gene>
    <name evidence="18" type="ORF">SAMN05192529_101160</name>
</gene>
<evidence type="ECO:0000256" key="12">
    <source>
        <dbReference type="ARBA" id="ARBA00023244"/>
    </source>
</evidence>
<feature type="binding site" evidence="15">
    <location>
        <position position="211"/>
    </location>
    <ligand>
        <name>S-adenosyl-L-methionine</name>
        <dbReference type="ChEBI" id="CHEBI:59789"/>
        <label>2</label>
    </ligand>
</feature>
<dbReference type="GO" id="GO:0051989">
    <property type="term" value="F:coproporphyrinogen dehydrogenase activity"/>
    <property type="evidence" value="ECO:0007669"/>
    <property type="project" value="UniProtKB-EC"/>
</dbReference>
<evidence type="ECO:0000256" key="3">
    <source>
        <dbReference type="ARBA" id="ARBA00005493"/>
    </source>
</evidence>
<evidence type="ECO:0000256" key="16">
    <source>
        <dbReference type="PIRSR" id="PIRSR000167-2"/>
    </source>
</evidence>
<name>A0A1H3VI93_9BACT</name>
<dbReference type="GO" id="GO:0006782">
    <property type="term" value="P:protoporphyrinogen IX biosynthetic process"/>
    <property type="evidence" value="ECO:0007669"/>
    <property type="project" value="UniProtKB-UniPathway"/>
</dbReference>
<dbReference type="Pfam" id="PF04055">
    <property type="entry name" value="Radical_SAM"/>
    <property type="match status" value="1"/>
</dbReference>
<sequence length="456" mass="52258">MECSMLLLEKYNKEIPRYTSYPTVPFWTDNLDQELYLSEFQSRFSVCNKKEGISVYIHLPFCDSLCTYCGCNKVITTQHEAVEDPYIHAILKEWDLYLQKMKDRPLIRELHLGGGTPTYFSGPNLQKLLAGIYAKANIHPQIECSIEGHPNNTTREHLEVLRLFGFKRISFGVQDHDPEVQKIINRIQPYQQVKNVTNWAREAGFQSVNFDLIYGLPLQTIRTIEKTILDTIALKPDRIAFYSYAHIPWKARGQRLYDETDLPSPSQKLAFYALGRKLFMEAGYKDIGMDHFALPTDSLYEAAVQGRLHRNFMGYTTTNTRFLIGLGVSAISDIGSAYAQNDKKLAGYYRAIHNGDFPVQRGCLLDKTDIHFRHYILELACKGKAVIQPAHFEWVRKVAGDDLSQMTEDGLTLQNQNEIIVTDKGKMFLRNICHLLDRKARSVIAEKAGHMFSKAV</sequence>
<accession>A0A1H3VI93</accession>
<feature type="binding site" evidence="15">
    <location>
        <position position="186"/>
    </location>
    <ligand>
        <name>S-adenosyl-L-methionine</name>
        <dbReference type="ChEBI" id="CHEBI:59789"/>
        <label>2</label>
    </ligand>
</feature>
<keyword evidence="7 14" id="KW-0949">S-adenosyl-L-methionine</keyword>
<dbReference type="CDD" id="cd01335">
    <property type="entry name" value="Radical_SAM"/>
    <property type="match status" value="1"/>
</dbReference>
<dbReference type="InterPro" id="IPR007197">
    <property type="entry name" value="rSAM"/>
</dbReference>
<dbReference type="PIRSF" id="PIRSF000167">
    <property type="entry name" value="HemN"/>
    <property type="match status" value="1"/>
</dbReference>
<dbReference type="SFLD" id="SFLDS00029">
    <property type="entry name" value="Radical_SAM"/>
    <property type="match status" value="1"/>
</dbReference>
<dbReference type="Proteomes" id="UP000199041">
    <property type="component" value="Unassembled WGS sequence"/>
</dbReference>
<dbReference type="EMBL" id="FNQY01000001">
    <property type="protein sequence ID" value="SDZ74489.1"/>
    <property type="molecule type" value="Genomic_DNA"/>
</dbReference>
<keyword evidence="9 14" id="KW-0560">Oxidoreductase</keyword>
<dbReference type="InterPro" id="IPR034505">
    <property type="entry name" value="Coproporphyrinogen-III_oxidase"/>
</dbReference>
<feature type="binding site" evidence="15">
    <location>
        <begin position="115"/>
        <end position="116"/>
    </location>
    <ligand>
        <name>S-adenosyl-L-methionine</name>
        <dbReference type="ChEBI" id="CHEBI:59789"/>
        <label>2</label>
    </ligand>
</feature>
<organism evidence="18 19">
    <name type="scientific">Arachidicoccus rhizosphaerae</name>
    <dbReference type="NCBI Taxonomy" id="551991"/>
    <lineage>
        <taxon>Bacteria</taxon>
        <taxon>Pseudomonadati</taxon>
        <taxon>Bacteroidota</taxon>
        <taxon>Chitinophagia</taxon>
        <taxon>Chitinophagales</taxon>
        <taxon>Chitinophagaceae</taxon>
        <taxon>Arachidicoccus</taxon>
    </lineage>
</organism>
<dbReference type="GO" id="GO:0005737">
    <property type="term" value="C:cytoplasm"/>
    <property type="evidence" value="ECO:0007669"/>
    <property type="project" value="UniProtKB-SubCell"/>
</dbReference>
<keyword evidence="8 14" id="KW-0479">Metal-binding</keyword>
<dbReference type="RefSeq" id="WP_091392175.1">
    <property type="nucleotide sequence ID" value="NZ_FNQY01000001.1"/>
</dbReference>
<evidence type="ECO:0000256" key="8">
    <source>
        <dbReference type="ARBA" id="ARBA00022723"/>
    </source>
</evidence>
<dbReference type="GO" id="GO:0051539">
    <property type="term" value="F:4 iron, 4 sulfur cluster binding"/>
    <property type="evidence" value="ECO:0007669"/>
    <property type="project" value="UniProtKB-KW"/>
</dbReference>
<feature type="binding site" evidence="16">
    <location>
        <position position="66"/>
    </location>
    <ligand>
        <name>[4Fe-4S] cluster</name>
        <dbReference type="ChEBI" id="CHEBI:49883"/>
        <note>4Fe-4S-S-AdoMet</note>
    </ligand>
</feature>
<dbReference type="PROSITE" id="PS51918">
    <property type="entry name" value="RADICAL_SAM"/>
    <property type="match status" value="1"/>
</dbReference>
<dbReference type="Gene3D" id="1.10.10.920">
    <property type="match status" value="1"/>
</dbReference>
<keyword evidence="6 14" id="KW-0963">Cytoplasm</keyword>
<protein>
    <recommendedName>
        <fullName evidence="14">Coproporphyrinogen-III oxidase</fullName>
        <ecNumber evidence="14">1.3.98.3</ecNumber>
    </recommendedName>
</protein>
<evidence type="ECO:0000256" key="10">
    <source>
        <dbReference type="ARBA" id="ARBA00023004"/>
    </source>
</evidence>
<dbReference type="UniPathway" id="UPA00251">
    <property type="reaction ID" value="UER00323"/>
</dbReference>
<dbReference type="SFLD" id="SFLDG01065">
    <property type="entry name" value="anaerobic_coproporphyrinogen-I"/>
    <property type="match status" value="1"/>
</dbReference>
<dbReference type="OrthoDB" id="9808022at2"/>
<dbReference type="STRING" id="551991.SAMN05192529_101160"/>
<feature type="binding site" evidence="15">
    <location>
        <position position="147"/>
    </location>
    <ligand>
        <name>S-adenosyl-L-methionine</name>
        <dbReference type="ChEBI" id="CHEBI:59789"/>
        <label>1</label>
    </ligand>
</feature>
<evidence type="ECO:0000256" key="6">
    <source>
        <dbReference type="ARBA" id="ARBA00022490"/>
    </source>
</evidence>
<dbReference type="PANTHER" id="PTHR13932:SF6">
    <property type="entry name" value="OXYGEN-INDEPENDENT COPROPORPHYRINOGEN III OXIDASE"/>
    <property type="match status" value="1"/>
</dbReference>
<feature type="binding site" evidence="15">
    <location>
        <position position="331"/>
    </location>
    <ligand>
        <name>S-adenosyl-L-methionine</name>
        <dbReference type="ChEBI" id="CHEBI:59789"/>
        <label>1</label>
    </ligand>
</feature>
<evidence type="ECO:0000256" key="14">
    <source>
        <dbReference type="PIRNR" id="PIRNR000167"/>
    </source>
</evidence>
<dbReference type="SMART" id="SM00729">
    <property type="entry name" value="Elp3"/>
    <property type="match status" value="1"/>
</dbReference>
<dbReference type="EC" id="1.3.98.3" evidence="14"/>
<dbReference type="AlphaFoldDB" id="A0A1H3VI93"/>
<feature type="binding site" evidence="15">
    <location>
        <position position="56"/>
    </location>
    <ligand>
        <name>S-adenosyl-L-methionine</name>
        <dbReference type="ChEBI" id="CHEBI:59789"/>
        <label>1</label>
    </ligand>
</feature>
<keyword evidence="5 14" id="KW-0004">4Fe-4S</keyword>
<evidence type="ECO:0000313" key="18">
    <source>
        <dbReference type="EMBL" id="SDZ74489.1"/>
    </source>
</evidence>
<evidence type="ECO:0000256" key="11">
    <source>
        <dbReference type="ARBA" id="ARBA00023014"/>
    </source>
</evidence>
<evidence type="ECO:0000256" key="4">
    <source>
        <dbReference type="ARBA" id="ARBA00011245"/>
    </source>
</evidence>
<feature type="binding site" evidence="16">
    <location>
        <position position="62"/>
    </location>
    <ligand>
        <name>[4Fe-4S] cluster</name>
        <dbReference type="ChEBI" id="CHEBI:49883"/>
        <note>4Fe-4S-S-AdoMet</note>
    </ligand>
</feature>
<evidence type="ECO:0000256" key="13">
    <source>
        <dbReference type="ARBA" id="ARBA00048321"/>
    </source>
</evidence>
<dbReference type="InterPro" id="IPR006638">
    <property type="entry name" value="Elp3/MiaA/NifB-like_rSAM"/>
</dbReference>
<comment type="subcellular location">
    <subcellularLocation>
        <location evidence="1 14">Cytoplasm</location>
    </subcellularLocation>
</comment>
<comment type="similarity">
    <text evidence="3 14">Belongs to the anaerobic coproporphyrinogen-III oxidase family.</text>
</comment>
<reference evidence="18 19" key="1">
    <citation type="submission" date="2016-10" db="EMBL/GenBank/DDBJ databases">
        <authorList>
            <person name="de Groot N.N."/>
        </authorList>
    </citation>
    <scope>NUCLEOTIDE SEQUENCE [LARGE SCALE GENOMIC DNA]</scope>
    <source>
        <strain evidence="18 19">Vu-144</strain>
    </source>
</reference>
<evidence type="ECO:0000256" key="7">
    <source>
        <dbReference type="ARBA" id="ARBA00022691"/>
    </source>
</evidence>
<evidence type="ECO:0000313" key="19">
    <source>
        <dbReference type="Proteomes" id="UP000199041"/>
    </source>
</evidence>
<feature type="binding site" evidence="15">
    <location>
        <position position="174"/>
    </location>
    <ligand>
        <name>S-adenosyl-L-methionine</name>
        <dbReference type="ChEBI" id="CHEBI:59789"/>
        <label>2</label>
    </ligand>
</feature>
<dbReference type="SFLD" id="SFLDG01082">
    <property type="entry name" value="B12-binding_domain_containing"/>
    <property type="match status" value="1"/>
</dbReference>
<dbReference type="Gene3D" id="3.20.20.70">
    <property type="entry name" value="Aldolase class I"/>
    <property type="match status" value="1"/>
</dbReference>
<dbReference type="GO" id="GO:0004109">
    <property type="term" value="F:coproporphyrinogen oxidase activity"/>
    <property type="evidence" value="ECO:0007669"/>
    <property type="project" value="InterPro"/>
</dbReference>
<keyword evidence="19" id="KW-1185">Reference proteome</keyword>
<feature type="domain" description="Radical SAM core" evidence="17">
    <location>
        <begin position="47"/>
        <end position="285"/>
    </location>
</feature>
<evidence type="ECO:0000256" key="1">
    <source>
        <dbReference type="ARBA" id="ARBA00004496"/>
    </source>
</evidence>
<dbReference type="SUPFAM" id="SSF102114">
    <property type="entry name" value="Radical SAM enzymes"/>
    <property type="match status" value="1"/>
</dbReference>
<comment type="subunit">
    <text evidence="4">Monomer.</text>
</comment>
<keyword evidence="11 14" id="KW-0411">Iron-sulfur</keyword>
<comment type="pathway">
    <text evidence="2 14">Porphyrin-containing compound metabolism; protoporphyrin-IX biosynthesis; protoporphyrinogen-IX from coproporphyrinogen-III (AdoMet route): step 1/1.</text>
</comment>
<feature type="binding site" evidence="15">
    <location>
        <begin position="68"/>
        <end position="70"/>
    </location>
    <ligand>
        <name>S-adenosyl-L-methionine</name>
        <dbReference type="ChEBI" id="CHEBI:59789"/>
        <label>2</label>
    </ligand>
</feature>
<dbReference type="InterPro" id="IPR004558">
    <property type="entry name" value="Coprogen_oxidase_HemN"/>
</dbReference>
<dbReference type="PANTHER" id="PTHR13932">
    <property type="entry name" value="COPROPORPHYRINIGEN III OXIDASE"/>
    <property type="match status" value="1"/>
</dbReference>
<comment type="catalytic activity">
    <reaction evidence="13 14">
        <text>coproporphyrinogen III + 2 S-adenosyl-L-methionine = protoporphyrinogen IX + 2 5'-deoxyadenosine + 2 L-methionine + 2 CO2</text>
        <dbReference type="Rhea" id="RHEA:15425"/>
        <dbReference type="ChEBI" id="CHEBI:16526"/>
        <dbReference type="ChEBI" id="CHEBI:17319"/>
        <dbReference type="ChEBI" id="CHEBI:57307"/>
        <dbReference type="ChEBI" id="CHEBI:57309"/>
        <dbReference type="ChEBI" id="CHEBI:57844"/>
        <dbReference type="ChEBI" id="CHEBI:59789"/>
        <dbReference type="EC" id="1.3.98.3"/>
    </reaction>
</comment>
<comment type="cofactor">
    <cofactor evidence="14 16">
        <name>[4Fe-4S] cluster</name>
        <dbReference type="ChEBI" id="CHEBI:49883"/>
    </cofactor>
    <text evidence="14 16">Binds 1 [4Fe-4S] cluster. The cluster is coordinated with 3 cysteines and an exchangeable S-adenosyl-L-methionine.</text>
</comment>